<keyword evidence="7" id="KW-0677">Repeat</keyword>
<evidence type="ECO:0000256" key="3">
    <source>
        <dbReference type="ARBA" id="ARBA00022588"/>
    </source>
</evidence>
<comment type="caution">
    <text evidence="19">The sequence shown here is derived from an EMBL/GenBank/DDBJ whole genome shotgun (WGS) entry which is preliminary data.</text>
</comment>
<dbReference type="SMART" id="SM00369">
    <property type="entry name" value="LRR_TYP"/>
    <property type="match status" value="10"/>
</dbReference>
<evidence type="ECO:0000256" key="5">
    <source>
        <dbReference type="ARBA" id="ARBA00022692"/>
    </source>
</evidence>
<evidence type="ECO:0000256" key="17">
    <source>
        <dbReference type="SAM" id="SignalP"/>
    </source>
</evidence>
<keyword evidence="12" id="KW-0675">Receptor</keyword>
<keyword evidence="4" id="KW-0433">Leucine-rich repeat</keyword>
<keyword evidence="8" id="KW-0967">Endosome</keyword>
<dbReference type="Gene3D" id="3.40.50.10140">
    <property type="entry name" value="Toll/interleukin-1 receptor homology (TIR) domain"/>
    <property type="match status" value="1"/>
</dbReference>
<evidence type="ECO:0000313" key="19">
    <source>
        <dbReference type="EMBL" id="CAK8681786.1"/>
    </source>
</evidence>
<evidence type="ECO:0000259" key="18">
    <source>
        <dbReference type="PROSITE" id="PS50104"/>
    </source>
</evidence>
<dbReference type="SMART" id="SM00365">
    <property type="entry name" value="LRR_SD22"/>
    <property type="match status" value="4"/>
</dbReference>
<evidence type="ECO:0000256" key="1">
    <source>
        <dbReference type="ARBA" id="ARBA00004177"/>
    </source>
</evidence>
<feature type="domain" description="TIR" evidence="18">
    <location>
        <begin position="915"/>
        <end position="1060"/>
    </location>
</feature>
<dbReference type="InterPro" id="IPR003591">
    <property type="entry name" value="Leu-rich_rpt_typical-subtyp"/>
</dbReference>
<dbReference type="SUPFAM" id="SSF52200">
    <property type="entry name" value="Toll/Interleukin receptor TIR domain"/>
    <property type="match status" value="1"/>
</dbReference>
<evidence type="ECO:0000256" key="16">
    <source>
        <dbReference type="SAM" id="Phobius"/>
    </source>
</evidence>
<sequence length="1075" mass="122731">MVCWIPTVLIQFLLFSRGSSRNPWNYCDEVRNINGIDLVRMFTVTSFDHVSSIDIFVKSVPSLDRNVIFVNCTNRGITKVPQNLPTNVEALLLNANVIRRIERSDFFSYPNISVLGLDSNCVPRVLGKLSLPPCNDDLYIEPGALQHLVHLKWLSLAGNYFLEFPQKLPLSIKGLDITWNLLGDVTEQLRKLSKLTVLIGSINCFRQVSINTCPKNFTITQPLSSSLQYMDLSDNNWTFIPKNLLGNQLKALSFAANRISRLRTDDFVNATNLRHLDLSGMLTVSWCSFVVEDGVFDPLNHLKFLNLSENGISFLPDGLFKNNENLEILDLSLNCLQKTIFDPTYLVNLYKLRFIDLSYNNYFLPESKPTKLLLLGETFVSLSSLEEIILGSGLKDYFRVEFSVQFLEIDNQSFASLSNLTHLTTIDISYCNVHRISSDAWSGLRHLNDLRASNNHLTFAEDTLSEETVAYLHGNALKKHFSYPDGCLKYPNETRYDISGLLDYSYNKIISISEKTELLLATTKILDLSFNQIREIRSDDLKHLVNLCSIDLSQNPIVKIDHSAFSTLSNLRQIIFFAREDLIVATLNLNFLCHLNQSAQTQLSLIVPGMPTFLSTLFLNWNVINNHCKINSLVELKVAQNDFGDTAYANRGFLGFMPKLRNLVLSNCRVISPTPDNWLHGLDNLEVLDLSHNKLAIFPSTSLRNTKKLKVLNLNYNNILELKGNLSFLIHLENLTLAHNKIGLVEPGFFSYVKLQILDLSSNFIFRLDPSIFSKDMLDSLVYLDVRWNELDCSCYIWDKFHRWYISDASGKPKLPGFFAQCTSVIDQYYGGCVTCKSPINLHDQPVSRYGFNTSCDLQSHLTFTIAFTIFFALFILCGTTGYSKWFKRFVFRKVHEYFRVQSLKPGDIPARLYENKEAFVFFDHKNDELGDWVDNKLVPGMMNGNPSIELFLAGRDIDAGASSTKNLLRLVTNSRKTIVIFSGRFCDTPICKFLLMALQEIQYSAGRDQLILVEWHGAEAVCVPELIQQTFNRKFYNFLRFDQTNDDEVMFFETLRTAFASSIRLNNHITESEM</sequence>
<protein>
    <recommendedName>
        <fullName evidence="18">TIR domain-containing protein</fullName>
    </recommendedName>
</protein>
<dbReference type="SUPFAM" id="SSF52058">
    <property type="entry name" value="L domain-like"/>
    <property type="match status" value="3"/>
</dbReference>
<keyword evidence="9" id="KW-0391">Immunity</keyword>
<evidence type="ECO:0000256" key="8">
    <source>
        <dbReference type="ARBA" id="ARBA00022753"/>
    </source>
</evidence>
<evidence type="ECO:0000256" key="9">
    <source>
        <dbReference type="ARBA" id="ARBA00022859"/>
    </source>
</evidence>
<proteinExistence type="inferred from homology"/>
<comment type="similarity">
    <text evidence="2">Belongs to the Toll-like receptor family.</text>
</comment>
<comment type="subcellular location">
    <subcellularLocation>
        <location evidence="15">Endomembrane system</location>
        <topology evidence="15">Single-pass type I membrane protein</topology>
    </subcellularLocation>
    <subcellularLocation>
        <location evidence="1">Endosome</location>
    </subcellularLocation>
</comment>
<keyword evidence="5 16" id="KW-0812">Transmembrane</keyword>
<evidence type="ECO:0000256" key="7">
    <source>
        <dbReference type="ARBA" id="ARBA00022737"/>
    </source>
</evidence>
<dbReference type="PROSITE" id="PS51450">
    <property type="entry name" value="LRR"/>
    <property type="match status" value="5"/>
</dbReference>
<organism evidence="19 20">
    <name type="scientific">Clavelina lepadiformis</name>
    <name type="common">Light-bulb sea squirt</name>
    <name type="synonym">Ascidia lepadiformis</name>
    <dbReference type="NCBI Taxonomy" id="159417"/>
    <lineage>
        <taxon>Eukaryota</taxon>
        <taxon>Metazoa</taxon>
        <taxon>Chordata</taxon>
        <taxon>Tunicata</taxon>
        <taxon>Ascidiacea</taxon>
        <taxon>Aplousobranchia</taxon>
        <taxon>Clavelinidae</taxon>
        <taxon>Clavelina</taxon>
    </lineage>
</organism>
<keyword evidence="10 16" id="KW-1133">Transmembrane helix</keyword>
<dbReference type="Pfam" id="PF13855">
    <property type="entry name" value="LRR_8"/>
    <property type="match status" value="4"/>
</dbReference>
<dbReference type="Pfam" id="PF01582">
    <property type="entry name" value="TIR"/>
    <property type="match status" value="1"/>
</dbReference>
<evidence type="ECO:0000256" key="10">
    <source>
        <dbReference type="ARBA" id="ARBA00022989"/>
    </source>
</evidence>
<gene>
    <name evidence="19" type="ORF">CVLEPA_LOCUS12029</name>
</gene>
<dbReference type="PANTHER" id="PTHR47410:SF5">
    <property type="entry name" value="TOLL-LIKE RECEPTOR 3"/>
    <property type="match status" value="1"/>
</dbReference>
<keyword evidence="20" id="KW-1185">Reference proteome</keyword>
<keyword evidence="6 17" id="KW-0732">Signal</keyword>
<evidence type="ECO:0000256" key="4">
    <source>
        <dbReference type="ARBA" id="ARBA00022614"/>
    </source>
</evidence>
<keyword evidence="11 16" id="KW-0472">Membrane</keyword>
<dbReference type="InterPro" id="IPR032675">
    <property type="entry name" value="LRR_dom_sf"/>
</dbReference>
<dbReference type="EMBL" id="CAWYQH010000090">
    <property type="protein sequence ID" value="CAK8681786.1"/>
    <property type="molecule type" value="Genomic_DNA"/>
</dbReference>
<dbReference type="InterPro" id="IPR035897">
    <property type="entry name" value="Toll_tir_struct_dom_sf"/>
</dbReference>
<feature type="chain" id="PRO_5045200315" description="TIR domain-containing protein" evidence="17">
    <location>
        <begin position="21"/>
        <end position="1075"/>
    </location>
</feature>
<dbReference type="InterPro" id="IPR000157">
    <property type="entry name" value="TIR_dom"/>
</dbReference>
<keyword evidence="13" id="KW-0325">Glycoprotein</keyword>
<evidence type="ECO:0000256" key="11">
    <source>
        <dbReference type="ARBA" id="ARBA00023136"/>
    </source>
</evidence>
<reference evidence="19 20" key="1">
    <citation type="submission" date="2024-02" db="EMBL/GenBank/DDBJ databases">
        <authorList>
            <person name="Daric V."/>
            <person name="Darras S."/>
        </authorList>
    </citation>
    <scope>NUCLEOTIDE SEQUENCE [LARGE SCALE GENOMIC DNA]</scope>
</reference>
<keyword evidence="3" id="KW-0399">Innate immunity</keyword>
<dbReference type="Gene3D" id="3.80.10.10">
    <property type="entry name" value="Ribonuclease Inhibitor"/>
    <property type="match status" value="1"/>
</dbReference>
<accession>A0ABP0FQ59</accession>
<dbReference type="PANTHER" id="PTHR47410">
    <property type="entry name" value="TOLL-LIKE RECEPTOR 7-RELATED"/>
    <property type="match status" value="1"/>
</dbReference>
<evidence type="ECO:0000256" key="15">
    <source>
        <dbReference type="ARBA" id="ARBA00046288"/>
    </source>
</evidence>
<keyword evidence="14" id="KW-0395">Inflammatory response</keyword>
<evidence type="ECO:0000256" key="14">
    <source>
        <dbReference type="ARBA" id="ARBA00023198"/>
    </source>
</evidence>
<dbReference type="SMART" id="SM00255">
    <property type="entry name" value="TIR"/>
    <property type="match status" value="1"/>
</dbReference>
<evidence type="ECO:0000256" key="2">
    <source>
        <dbReference type="ARBA" id="ARBA00009634"/>
    </source>
</evidence>
<feature type="signal peptide" evidence="17">
    <location>
        <begin position="1"/>
        <end position="20"/>
    </location>
</feature>
<dbReference type="Proteomes" id="UP001642483">
    <property type="component" value="Unassembled WGS sequence"/>
</dbReference>
<dbReference type="PROSITE" id="PS50104">
    <property type="entry name" value="TIR"/>
    <property type="match status" value="1"/>
</dbReference>
<evidence type="ECO:0000256" key="12">
    <source>
        <dbReference type="ARBA" id="ARBA00023170"/>
    </source>
</evidence>
<evidence type="ECO:0000313" key="20">
    <source>
        <dbReference type="Proteomes" id="UP001642483"/>
    </source>
</evidence>
<feature type="transmembrane region" description="Helical" evidence="16">
    <location>
        <begin position="862"/>
        <end position="884"/>
    </location>
</feature>
<name>A0ABP0FQ59_CLALP</name>
<dbReference type="InterPro" id="IPR001611">
    <property type="entry name" value="Leu-rich_rpt"/>
</dbReference>
<evidence type="ECO:0000256" key="6">
    <source>
        <dbReference type="ARBA" id="ARBA00022729"/>
    </source>
</evidence>
<evidence type="ECO:0000256" key="13">
    <source>
        <dbReference type="ARBA" id="ARBA00023180"/>
    </source>
</evidence>